<evidence type="ECO:0000313" key="3">
    <source>
        <dbReference type="EMBL" id="SDB51091.1"/>
    </source>
</evidence>
<dbReference type="EMBL" id="FMXO01000015">
    <property type="protein sequence ID" value="SDB51091.1"/>
    <property type="molecule type" value="Genomic_DNA"/>
</dbReference>
<dbReference type="GO" id="GO:0005737">
    <property type="term" value="C:cytoplasm"/>
    <property type="evidence" value="ECO:0007669"/>
    <property type="project" value="TreeGrafter"/>
</dbReference>
<dbReference type="Proteomes" id="UP000198771">
    <property type="component" value="Unassembled WGS sequence"/>
</dbReference>
<reference evidence="3 4" key="1">
    <citation type="submission" date="2016-10" db="EMBL/GenBank/DDBJ databases">
        <authorList>
            <person name="de Groot N.N."/>
        </authorList>
    </citation>
    <scope>NUCLEOTIDE SEQUENCE [LARGE SCALE GENOMIC DNA]</scope>
    <source>
        <strain evidence="3 4">ASO4-2</strain>
    </source>
</reference>
<dbReference type="AlphaFoldDB" id="A0A1G6E129"/>
<dbReference type="InterPro" id="IPR047767">
    <property type="entry name" value="PSP1-like"/>
</dbReference>
<feature type="compositionally biased region" description="Basic residues" evidence="1">
    <location>
        <begin position="406"/>
        <end position="420"/>
    </location>
</feature>
<dbReference type="NCBIfam" id="NF041131">
    <property type="entry name" value="RicT_YaaT_fam"/>
    <property type="match status" value="1"/>
</dbReference>
<feature type="region of interest" description="Disordered" evidence="1">
    <location>
        <begin position="74"/>
        <end position="121"/>
    </location>
</feature>
<dbReference type="STRING" id="617002.SAMN05660653_02510"/>
<keyword evidence="4" id="KW-1185">Reference proteome</keyword>
<dbReference type="PANTHER" id="PTHR43830">
    <property type="entry name" value="PROTEIN PSP1"/>
    <property type="match status" value="1"/>
</dbReference>
<feature type="compositionally biased region" description="Basic residues" evidence="1">
    <location>
        <begin position="384"/>
        <end position="393"/>
    </location>
</feature>
<feature type="compositionally biased region" description="Basic and acidic residues" evidence="1">
    <location>
        <begin position="91"/>
        <end position="102"/>
    </location>
</feature>
<organism evidence="3 4">
    <name type="scientific">Desulfonatronum thiosulfatophilum</name>
    <dbReference type="NCBI Taxonomy" id="617002"/>
    <lineage>
        <taxon>Bacteria</taxon>
        <taxon>Pseudomonadati</taxon>
        <taxon>Thermodesulfobacteriota</taxon>
        <taxon>Desulfovibrionia</taxon>
        <taxon>Desulfovibrionales</taxon>
        <taxon>Desulfonatronaceae</taxon>
        <taxon>Desulfonatronum</taxon>
    </lineage>
</organism>
<name>A0A1G6E129_9BACT</name>
<feature type="domain" description="PSP1 C-terminal" evidence="2">
    <location>
        <begin position="121"/>
        <end position="206"/>
    </location>
</feature>
<feature type="compositionally biased region" description="Polar residues" evidence="1">
    <location>
        <begin position="368"/>
        <end position="383"/>
    </location>
</feature>
<dbReference type="Pfam" id="PF04468">
    <property type="entry name" value="PSP1"/>
    <property type="match status" value="1"/>
</dbReference>
<gene>
    <name evidence="3" type="ORF">SAMN05660653_02510</name>
</gene>
<evidence type="ECO:0000256" key="1">
    <source>
        <dbReference type="SAM" id="MobiDB-lite"/>
    </source>
</evidence>
<protein>
    <submittedName>
        <fullName evidence="3">Cell fate regulator YaaT, PSP1 superfamily (Controls sporulation, competence, biofilm development)</fullName>
    </submittedName>
</protein>
<feature type="compositionally biased region" description="Polar residues" evidence="1">
    <location>
        <begin position="103"/>
        <end position="119"/>
    </location>
</feature>
<sequence length="430" mass="48429">MSNILAVRIASGNRMLFYRSEPYVVTVGDHVLVQVEGEIHMGKVERTTPLAVFESAGSKLPDVSSQDRIKVLYSETSSNSASDEPPVPLEAKAEPSRQHRESTAVQNGEDSNSRGSSEDLQAIFRPATEEDLIRDRDNRELARNAHQYCRQCIVERGLDMKLVEVEVLFDGSKIIFYFTAPNRIDFRELVKDLVRSYRTRIELRQIGARHETQMLGGLGNCGQLVCCQRFLRQFAPSTIKMAKEQNLFLNPAKISGVCNRLLCCLSFEQPNYDEFLNQCPKIGKRYTTLLGSAKVIRANYFRRTLSIFLEPGGEKEIDLDEWKRILSGAREPVQPVRSEQPVHPKNSRMLPAVIQTVAETASPKPEKNQVQSGSEPASESQPPKKSRKSGRKTPRQEGPVAENPGKSKRRSRSSRRKTKKQQTSATPDKS</sequence>
<proteinExistence type="predicted"/>
<evidence type="ECO:0000313" key="4">
    <source>
        <dbReference type="Proteomes" id="UP000198771"/>
    </source>
</evidence>
<dbReference type="PANTHER" id="PTHR43830:SF3">
    <property type="entry name" value="PROTEIN PSP1"/>
    <property type="match status" value="1"/>
</dbReference>
<feature type="region of interest" description="Disordered" evidence="1">
    <location>
        <begin position="360"/>
        <end position="430"/>
    </location>
</feature>
<dbReference type="InterPro" id="IPR007557">
    <property type="entry name" value="PSP1_C"/>
</dbReference>
<dbReference type="RefSeq" id="WP_244148750.1">
    <property type="nucleotide sequence ID" value="NZ_FMXO01000015.1"/>
</dbReference>
<dbReference type="PROSITE" id="PS51411">
    <property type="entry name" value="PSP1_C"/>
    <property type="match status" value="1"/>
</dbReference>
<evidence type="ECO:0000259" key="2">
    <source>
        <dbReference type="PROSITE" id="PS51411"/>
    </source>
</evidence>
<accession>A0A1G6E129</accession>